<name>A0A8T0S780_PANVG</name>
<dbReference type="EMBL" id="CM029046">
    <property type="protein sequence ID" value="KAG2593464.1"/>
    <property type="molecule type" value="Genomic_DNA"/>
</dbReference>
<protein>
    <submittedName>
        <fullName evidence="1">Uncharacterized protein</fullName>
    </submittedName>
</protein>
<dbReference type="AlphaFoldDB" id="A0A8T0S780"/>
<comment type="caution">
    <text evidence="1">The sequence shown here is derived from an EMBL/GenBank/DDBJ whole genome shotgun (WGS) entry which is preliminary data.</text>
</comment>
<reference evidence="1" key="1">
    <citation type="submission" date="2020-05" db="EMBL/GenBank/DDBJ databases">
        <title>WGS assembly of Panicum virgatum.</title>
        <authorList>
            <person name="Lovell J.T."/>
            <person name="Jenkins J."/>
            <person name="Shu S."/>
            <person name="Juenger T.E."/>
            <person name="Schmutz J."/>
        </authorList>
    </citation>
    <scope>NUCLEOTIDE SEQUENCE</scope>
    <source>
        <strain evidence="1">AP13</strain>
    </source>
</reference>
<proteinExistence type="predicted"/>
<organism evidence="1 2">
    <name type="scientific">Panicum virgatum</name>
    <name type="common">Blackwell switchgrass</name>
    <dbReference type="NCBI Taxonomy" id="38727"/>
    <lineage>
        <taxon>Eukaryota</taxon>
        <taxon>Viridiplantae</taxon>
        <taxon>Streptophyta</taxon>
        <taxon>Embryophyta</taxon>
        <taxon>Tracheophyta</taxon>
        <taxon>Spermatophyta</taxon>
        <taxon>Magnoliopsida</taxon>
        <taxon>Liliopsida</taxon>
        <taxon>Poales</taxon>
        <taxon>Poaceae</taxon>
        <taxon>PACMAD clade</taxon>
        <taxon>Panicoideae</taxon>
        <taxon>Panicodae</taxon>
        <taxon>Paniceae</taxon>
        <taxon>Panicinae</taxon>
        <taxon>Panicum</taxon>
        <taxon>Panicum sect. Hiantes</taxon>
    </lineage>
</organism>
<evidence type="ECO:0000313" key="2">
    <source>
        <dbReference type="Proteomes" id="UP000823388"/>
    </source>
</evidence>
<keyword evidence="2" id="KW-1185">Reference proteome</keyword>
<gene>
    <name evidence="1" type="ORF">PVAP13_5NG111601</name>
</gene>
<evidence type="ECO:0000313" key="1">
    <source>
        <dbReference type="EMBL" id="KAG2593464.1"/>
    </source>
</evidence>
<accession>A0A8T0S780</accession>
<sequence>MAGSHGFFCATAAAGACRSARMSVLRGGSGNCYGDGTGAAVRRLAYSCLEEPGWRFSFGVSLLLVESPADLGAPVLIRLGDGFNGRSSIQACIDYFGVPIAAKDGYKKVDVASSEASSSSWRLASSRVVAVLFFQRRSVGRRLRSPVSRITGSVTRT</sequence>
<dbReference type="Proteomes" id="UP000823388">
    <property type="component" value="Chromosome 5N"/>
</dbReference>